<evidence type="ECO:0000313" key="1">
    <source>
        <dbReference type="EMBL" id="MBC9928871.1"/>
    </source>
</evidence>
<dbReference type="Proteomes" id="UP000659124">
    <property type="component" value="Unassembled WGS sequence"/>
</dbReference>
<dbReference type="InterPro" id="IPR035948">
    <property type="entry name" value="YwqG-like_sf"/>
</dbReference>
<dbReference type="InterPro" id="IPR015315">
    <property type="entry name" value="DUF1963"/>
</dbReference>
<keyword evidence="2" id="KW-1185">Reference proteome</keyword>
<dbReference type="SUPFAM" id="SSF103032">
    <property type="entry name" value="Hypothetical protein YwqG"/>
    <property type="match status" value="1"/>
</dbReference>
<proteinExistence type="predicted"/>
<dbReference type="RefSeq" id="WP_188086032.1">
    <property type="nucleotide sequence ID" value="NZ_JACVFC010000001.1"/>
</dbReference>
<dbReference type="EMBL" id="JACVFC010000001">
    <property type="protein sequence ID" value="MBC9928871.1"/>
    <property type="molecule type" value="Genomic_DNA"/>
</dbReference>
<accession>A0ABR7TH81</accession>
<dbReference type="PANTHER" id="PTHR36436:SF6">
    <property type="entry name" value="SLL5081 PROTEIN"/>
    <property type="match status" value="1"/>
</dbReference>
<reference evidence="1 2" key="1">
    <citation type="submission" date="2020-09" db="EMBL/GenBank/DDBJ databases">
        <title>Genome sequences of type strains of Chitinophaga qingshengii and Chitinophaga varians.</title>
        <authorList>
            <person name="Kittiwongwattana C."/>
        </authorList>
    </citation>
    <scope>NUCLEOTIDE SEQUENCE [LARGE SCALE GENOMIC DNA]</scope>
    <source>
        <strain evidence="1 2">JCM 30026</strain>
    </source>
</reference>
<dbReference type="Pfam" id="PF09234">
    <property type="entry name" value="DUF1963"/>
    <property type="match status" value="1"/>
</dbReference>
<dbReference type="PANTHER" id="PTHR36436">
    <property type="entry name" value="SLL5081 PROTEIN"/>
    <property type="match status" value="1"/>
</dbReference>
<sequence>MTIDKYKELIRQCELTEVEDYLVSAARPIINLILGEKENYSQTGNSRIAGDPDLPQGFPWPMTDDGVPMTFIAQFNLDELHTQDARRLLPAAGMLYYFMGDMDQARNIAHRVIYIADKTGLQRTPPPGTTTLEEGGRFKGYQLQAAASIMPPNYTYADYNLLSDDEMDGLEDLCNHLTDGIGRIGGYADGQHADHAIEAAVYLVTGKEYDYSPANARKTLLEHFKGDEQAVDDTINDITLLFQVDSDNQVGFCWWDAGCIQFFMSQKDMKAARFDRTYLTLYSS</sequence>
<comment type="caution">
    <text evidence="1">The sequence shown here is derived from an EMBL/GenBank/DDBJ whole genome shotgun (WGS) entry which is preliminary data.</text>
</comment>
<gene>
    <name evidence="1" type="ORF">ICL07_00700</name>
</gene>
<protein>
    <submittedName>
        <fullName evidence="1">DUF1963 domain-containing protein</fullName>
    </submittedName>
</protein>
<dbReference type="Gene3D" id="2.30.320.10">
    <property type="entry name" value="YwqG-like"/>
    <property type="match status" value="1"/>
</dbReference>
<organism evidence="1 2">
    <name type="scientific">Chitinophaga qingshengii</name>
    <dbReference type="NCBI Taxonomy" id="1569794"/>
    <lineage>
        <taxon>Bacteria</taxon>
        <taxon>Pseudomonadati</taxon>
        <taxon>Bacteroidota</taxon>
        <taxon>Chitinophagia</taxon>
        <taxon>Chitinophagales</taxon>
        <taxon>Chitinophagaceae</taxon>
        <taxon>Chitinophaga</taxon>
    </lineage>
</organism>
<name>A0ABR7TH81_9BACT</name>
<evidence type="ECO:0000313" key="2">
    <source>
        <dbReference type="Proteomes" id="UP000659124"/>
    </source>
</evidence>